<keyword evidence="2" id="KW-0150">Chloroplast</keyword>
<keyword evidence="2" id="KW-0934">Plastid</keyword>
<keyword evidence="2" id="KW-0240">DNA-directed RNA polymerase</keyword>
<feature type="region of interest" description="Disordered" evidence="1">
    <location>
        <begin position="725"/>
        <end position="767"/>
    </location>
</feature>
<feature type="region of interest" description="Disordered" evidence="1">
    <location>
        <begin position="666"/>
        <end position="701"/>
    </location>
</feature>
<feature type="region of interest" description="Disordered" evidence="1">
    <location>
        <begin position="203"/>
        <end position="269"/>
    </location>
</feature>
<evidence type="ECO:0000256" key="1">
    <source>
        <dbReference type="SAM" id="MobiDB-lite"/>
    </source>
</evidence>
<name>A0A2K9YRX0_HAELA</name>
<feature type="region of interest" description="Disordered" evidence="1">
    <location>
        <begin position="628"/>
        <end position="654"/>
    </location>
</feature>
<feature type="region of interest" description="Disordered" evidence="1">
    <location>
        <begin position="491"/>
        <end position="522"/>
    </location>
</feature>
<feature type="compositionally biased region" description="Low complexity" evidence="1">
    <location>
        <begin position="493"/>
        <end position="505"/>
    </location>
</feature>
<keyword evidence="2" id="KW-0804">Transcription</keyword>
<geneLocation type="chloroplast" evidence="2"/>
<feature type="compositionally biased region" description="Basic and acidic residues" evidence="1">
    <location>
        <begin position="244"/>
        <end position="259"/>
    </location>
</feature>
<accession>A0A2K9YRX0</accession>
<feature type="compositionally biased region" description="Basic residues" evidence="1">
    <location>
        <begin position="225"/>
        <end position="234"/>
    </location>
</feature>
<feature type="region of interest" description="Disordered" evidence="1">
    <location>
        <begin position="803"/>
        <end position="830"/>
    </location>
</feature>
<dbReference type="AlphaFoldDB" id="A0A2K9YRX0"/>
<dbReference type="EMBL" id="MG677935">
    <property type="protein sequence ID" value="AUW36481.1"/>
    <property type="molecule type" value="Genomic_DNA"/>
</dbReference>
<reference evidence="2" key="1">
    <citation type="submission" date="2017-12" db="EMBL/GenBank/DDBJ databases">
        <authorList>
            <person name="Hurst M.R.H."/>
        </authorList>
    </citation>
    <scope>NUCLEOTIDE SEQUENCE</scope>
    <source>
        <strain evidence="2">UTEX 2505</strain>
    </source>
</reference>
<feature type="compositionally biased region" description="Basic and acidic residues" evidence="1">
    <location>
        <begin position="630"/>
        <end position="654"/>
    </location>
</feature>
<feature type="region of interest" description="Disordered" evidence="1">
    <location>
        <begin position="1040"/>
        <end position="1068"/>
    </location>
</feature>
<sequence>MPWVSASPSPALRPYAMVQRFAKHSADPRHLVHRGCFLKKEGSSHSDVGGFSSFPLPGGLGPRLAKPPFRAPDTRAEGIWWRTGGFASLSVRERRRNTYYLLSKGRGLVGSGAPAPSMGWGPRPPRPSRGLLRWAPRHSPLRRGLVGQPTSCFYPFFNRFFPMPALLRKEPFRRAASYLKRKGGILANQRKSPDLKPQKVLGAWESARNKEKTPHRKSPLELLRRRPPALRRRAGGTDSRTPTCKKEERAARNDVEREKGQKKHRVSDEKRNKSSFSFISFVYRKTPKIAVDIQKYLNLVFSKNKLTAIFRKLFIFGDFLLKLYTPTLTKNIKFLCHFPISFYTPPNIANSSRRTFYLVDLLSYGNFPKVLLPSDPVCIFRHLGVSLKNQVRCSNRAAYSSRKGREENRVSPYVMRSRSTGQRRPLLFLFLFLNRHPPRWPPSAGSLADPSSYVFPLKTKFSLTKLSFKGKNIGEAGGLLSALLPANEGVGGPQPQLGAGGPRAANEPLGSLIKNKKAKGRKRQWKRYKSNRLLKISLLKNSFRLFNILKRNLDSIVPIENCYSKIKTEKLGNLKSDVFWFNLSYQKANIIPYKSNKKENYASFNVKAVKQLFVFSLPIGRVFLPSRPNTGREDPRGYSAIKGREDPRGYSAIKGREDPRAYSAIKGIEGGNAPPGEEQSRLGTADMPRAPERPLLRSPKPASRVLYDGGLFLREDHQPILKKSAGARWPLGGPQPQVGAGGPQPPRWPGAANEPPANEAEGRTTRPPKEAIEGVSYVFPIINKFSQTKLIYNGLGAPSLAGGGQRAPSPNLGLGAPEKNIGREEPDNLEKKEEFAKSKKRERNVQSFLLINKNSVSNLDKLQNEKDRCIIFRKKNKQKENKKFLKNNHKLFNNIYTLSHRERWETEKDWQVFLLYSYTSIGSTDIPVFAYTKRLDSNIKNTLVFQQGETLFSDSQLLGKASFCYFRPFSLRIQRTTASDKKKQFFLSDTYGLSLPRGDFSKTDARGSMAAPSSYVFPIKNKFSQTKLIFNGLGAPSLAGGGQRAPSPNLGLGAKKQGKHPAAYETLG</sequence>
<feature type="compositionally biased region" description="Low complexity" evidence="1">
    <location>
        <begin position="749"/>
        <end position="759"/>
    </location>
</feature>
<evidence type="ECO:0000313" key="2">
    <source>
        <dbReference type="EMBL" id="AUW36481.1"/>
    </source>
</evidence>
<proteinExistence type="predicted"/>
<dbReference type="GO" id="GO:0000428">
    <property type="term" value="C:DNA-directed RNA polymerase complex"/>
    <property type="evidence" value="ECO:0007669"/>
    <property type="project" value="UniProtKB-KW"/>
</dbReference>
<gene>
    <name evidence="2" type="ORF">SG3EUKT975500.1</name>
</gene>
<organism evidence="2">
    <name type="scientific">Haematococcus lacustris</name>
    <name type="common">Green alga</name>
    <name type="synonym">Haematococcus pluvialis</name>
    <dbReference type="NCBI Taxonomy" id="44745"/>
    <lineage>
        <taxon>Eukaryota</taxon>
        <taxon>Viridiplantae</taxon>
        <taxon>Chlorophyta</taxon>
        <taxon>core chlorophytes</taxon>
        <taxon>Chlorophyceae</taxon>
        <taxon>CS clade</taxon>
        <taxon>Chlamydomonadales</taxon>
        <taxon>Haematococcaceae</taxon>
        <taxon>Haematococcus</taxon>
    </lineage>
</organism>
<feature type="compositionally biased region" description="Basic and acidic residues" evidence="1">
    <location>
        <begin position="207"/>
        <end position="224"/>
    </location>
</feature>
<feature type="compositionally biased region" description="Basic and acidic residues" evidence="1">
    <location>
        <begin position="820"/>
        <end position="830"/>
    </location>
</feature>
<protein>
    <submittedName>
        <fullName evidence="2">DNA-directed RNA polymerase</fullName>
    </submittedName>
</protein>